<gene>
    <name evidence="1" type="ORF">CYMTET_17946</name>
</gene>
<dbReference type="EMBL" id="LGRX02008222">
    <property type="protein sequence ID" value="KAK3273838.1"/>
    <property type="molecule type" value="Genomic_DNA"/>
</dbReference>
<protein>
    <submittedName>
        <fullName evidence="1">Uncharacterized protein</fullName>
    </submittedName>
</protein>
<name>A0AAE0G9A7_9CHLO</name>
<comment type="caution">
    <text evidence="1">The sequence shown here is derived from an EMBL/GenBank/DDBJ whole genome shotgun (WGS) entry which is preliminary data.</text>
</comment>
<proteinExistence type="predicted"/>
<sequence>MPHAVLQNIPARPSENAPSLCVIDFMWLLFRFSGTTGTHLARFFLRQAFEAFDGGIARVAVLTDDPEKVPMQKCDEQSRRRAKRQKAEKTQSQEVLKITDVECPLDFISAMMNKEFRGRVMAFLHRSVGEALRTRKYAALAERIVIDRFGAADTKLVACFCIGAYPPQTWEWVKATGCTEISSPTIAATHGEADMAAVDVIRHFLKTDSASGRDTGGVVVRTIDSDSIPILLLLSSRISADVFLMLWLPACGKRSSSGRSSTYDDTILDNSAVTSIARRVGGAAFVPALDKNTRKRTCLETSVIWNYENKTLVRLNGLCDADNALRLVIMCVIMGTDFNAKLISGLGVAKIFEALSHVNVAQLKQCFRSSERLRSVCRSLSGKRSSKEVNTEEFEKASWVLRYWSDTDVSTTAAS</sequence>
<accession>A0AAE0G9A7</accession>
<evidence type="ECO:0000313" key="2">
    <source>
        <dbReference type="Proteomes" id="UP001190700"/>
    </source>
</evidence>
<dbReference type="Proteomes" id="UP001190700">
    <property type="component" value="Unassembled WGS sequence"/>
</dbReference>
<dbReference type="AlphaFoldDB" id="A0AAE0G9A7"/>
<reference evidence="1 2" key="1">
    <citation type="journal article" date="2015" name="Genome Biol. Evol.">
        <title>Comparative Genomics of a Bacterivorous Green Alga Reveals Evolutionary Causalities and Consequences of Phago-Mixotrophic Mode of Nutrition.</title>
        <authorList>
            <person name="Burns J.A."/>
            <person name="Paasch A."/>
            <person name="Narechania A."/>
            <person name="Kim E."/>
        </authorList>
    </citation>
    <scope>NUCLEOTIDE SEQUENCE [LARGE SCALE GENOMIC DNA]</scope>
    <source>
        <strain evidence="1 2">PLY_AMNH</strain>
    </source>
</reference>
<keyword evidence="2" id="KW-1185">Reference proteome</keyword>
<organism evidence="1 2">
    <name type="scientific">Cymbomonas tetramitiformis</name>
    <dbReference type="NCBI Taxonomy" id="36881"/>
    <lineage>
        <taxon>Eukaryota</taxon>
        <taxon>Viridiplantae</taxon>
        <taxon>Chlorophyta</taxon>
        <taxon>Pyramimonadophyceae</taxon>
        <taxon>Pyramimonadales</taxon>
        <taxon>Pyramimonadaceae</taxon>
        <taxon>Cymbomonas</taxon>
    </lineage>
</organism>
<evidence type="ECO:0000313" key="1">
    <source>
        <dbReference type="EMBL" id="KAK3273838.1"/>
    </source>
</evidence>